<evidence type="ECO:0000256" key="3">
    <source>
        <dbReference type="ARBA" id="ARBA00022840"/>
    </source>
</evidence>
<comment type="caution">
    <text evidence="5">The sequence shown here is derived from an EMBL/GenBank/DDBJ whole genome shotgun (WGS) entry which is preliminary data.</text>
</comment>
<dbReference type="EMBL" id="JACOOR010000002">
    <property type="protein sequence ID" value="MBC5659048.1"/>
    <property type="molecule type" value="Genomic_DNA"/>
</dbReference>
<dbReference type="InterPro" id="IPR003439">
    <property type="entry name" value="ABC_transporter-like_ATP-bd"/>
</dbReference>
<dbReference type="Pfam" id="PF00005">
    <property type="entry name" value="ABC_tran"/>
    <property type="match status" value="1"/>
</dbReference>
<dbReference type="PROSITE" id="PS50893">
    <property type="entry name" value="ABC_TRANSPORTER_2"/>
    <property type="match status" value="1"/>
</dbReference>
<dbReference type="CDD" id="cd03293">
    <property type="entry name" value="ABC_NrtD_SsuB_transporters"/>
    <property type="match status" value="1"/>
</dbReference>
<gene>
    <name evidence="5" type="ORF">H8S44_04590</name>
</gene>
<protein>
    <submittedName>
        <fullName evidence="5">ABC transporter ATP-binding protein</fullName>
    </submittedName>
</protein>
<dbReference type="Gene3D" id="3.40.50.300">
    <property type="entry name" value="P-loop containing nucleotide triphosphate hydrolases"/>
    <property type="match status" value="1"/>
</dbReference>
<evidence type="ECO:0000256" key="1">
    <source>
        <dbReference type="ARBA" id="ARBA00022448"/>
    </source>
</evidence>
<dbReference type="AlphaFoldDB" id="A0A923RLC1"/>
<evidence type="ECO:0000256" key="2">
    <source>
        <dbReference type="ARBA" id="ARBA00022741"/>
    </source>
</evidence>
<dbReference type="InterPro" id="IPR027417">
    <property type="entry name" value="P-loop_NTPase"/>
</dbReference>
<evidence type="ECO:0000259" key="4">
    <source>
        <dbReference type="PROSITE" id="PS50893"/>
    </source>
</evidence>
<reference evidence="5" key="1">
    <citation type="submission" date="2020-08" db="EMBL/GenBank/DDBJ databases">
        <title>Genome public.</title>
        <authorList>
            <person name="Liu C."/>
            <person name="Sun Q."/>
        </authorList>
    </citation>
    <scope>NUCLEOTIDE SEQUENCE</scope>
    <source>
        <strain evidence="5">NSJ-68</strain>
    </source>
</reference>
<sequence>MNPLLTLEHVSYAYHQAEGETPALSDISFSLEPGHFLAVVGPSGCGKSTLLSLISGLLMPEEGRILLQGVPVREARANIGYMLQRDHLFEWRTIYSNVLLGLEIRNQKTPEKLEKVDHMISSYGLSAFRESRPSQLSGGMRQRAALIRTLAMEPDLLLLDEPFSALDYQTRLSVCDDIYGIIKEQDKTAILVTHDLSEAVSMADQVLVLSRRPGRVKLCLPITFSMECRTPLASRNAPEFKDYFNLLWKELNDDV</sequence>
<dbReference type="GO" id="GO:0005524">
    <property type="term" value="F:ATP binding"/>
    <property type="evidence" value="ECO:0007669"/>
    <property type="project" value="UniProtKB-KW"/>
</dbReference>
<keyword evidence="3 5" id="KW-0067">ATP-binding</keyword>
<dbReference type="PANTHER" id="PTHR42788">
    <property type="entry name" value="TAURINE IMPORT ATP-BINDING PROTEIN-RELATED"/>
    <property type="match status" value="1"/>
</dbReference>
<dbReference type="SMART" id="SM00382">
    <property type="entry name" value="AAA"/>
    <property type="match status" value="1"/>
</dbReference>
<keyword evidence="1" id="KW-0813">Transport</keyword>
<dbReference type="RefSeq" id="WP_186873076.1">
    <property type="nucleotide sequence ID" value="NZ_JACOOR010000002.1"/>
</dbReference>
<dbReference type="GO" id="GO:0016887">
    <property type="term" value="F:ATP hydrolysis activity"/>
    <property type="evidence" value="ECO:0007669"/>
    <property type="project" value="InterPro"/>
</dbReference>
<dbReference type="PANTHER" id="PTHR42788:SF21">
    <property type="entry name" value="ABC TRANSPORTER ATP-BINDING PROTEIN"/>
    <property type="match status" value="1"/>
</dbReference>
<dbReference type="Proteomes" id="UP000649345">
    <property type="component" value="Unassembled WGS sequence"/>
</dbReference>
<name>A0A923RLC1_9FIRM</name>
<evidence type="ECO:0000313" key="6">
    <source>
        <dbReference type="Proteomes" id="UP000649345"/>
    </source>
</evidence>
<feature type="domain" description="ABC transporter" evidence="4">
    <location>
        <begin position="5"/>
        <end position="236"/>
    </location>
</feature>
<keyword evidence="6" id="KW-1185">Reference proteome</keyword>
<accession>A0A923RLC1</accession>
<dbReference type="InterPro" id="IPR017871">
    <property type="entry name" value="ABC_transporter-like_CS"/>
</dbReference>
<organism evidence="5 6">
    <name type="scientific">Anaerosacchariphilus hominis</name>
    <dbReference type="NCBI Taxonomy" id="2763017"/>
    <lineage>
        <taxon>Bacteria</taxon>
        <taxon>Bacillati</taxon>
        <taxon>Bacillota</taxon>
        <taxon>Clostridia</taxon>
        <taxon>Lachnospirales</taxon>
        <taxon>Lachnospiraceae</taxon>
        <taxon>Anaerosacchariphilus</taxon>
    </lineage>
</organism>
<evidence type="ECO:0000313" key="5">
    <source>
        <dbReference type="EMBL" id="MBC5659048.1"/>
    </source>
</evidence>
<dbReference type="SUPFAM" id="SSF52540">
    <property type="entry name" value="P-loop containing nucleoside triphosphate hydrolases"/>
    <property type="match status" value="1"/>
</dbReference>
<proteinExistence type="predicted"/>
<keyword evidence="2" id="KW-0547">Nucleotide-binding</keyword>
<dbReference type="InterPro" id="IPR050166">
    <property type="entry name" value="ABC_transporter_ATP-bind"/>
</dbReference>
<dbReference type="PROSITE" id="PS00211">
    <property type="entry name" value="ABC_TRANSPORTER_1"/>
    <property type="match status" value="1"/>
</dbReference>
<dbReference type="InterPro" id="IPR003593">
    <property type="entry name" value="AAA+_ATPase"/>
</dbReference>